<protein>
    <submittedName>
        <fullName evidence="2">Blood stage antigen 41-3</fullName>
    </submittedName>
</protein>
<evidence type="ECO:0000313" key="3">
    <source>
        <dbReference type="Proteomes" id="UP000002899"/>
    </source>
</evidence>
<dbReference type="KEGG" id="bmic:BMR1_02g01490"/>
<sequence length="358" mass="41383">MYNITRSIQIYFMFIIITQLFQVCVIECEFEETNDNSSTSPSIEIKLSPPENPLPEISEQIQKAEVTREEIEDGLITKLKDTFNQKLVESHDKIKNCVEQNFQDFVKSKKFKMIMNDLNHKRSFNSNANENHPSFLQISNYNTKSDIVPSSVRIMMEDTETLDPIVNQKIKQIEELRNDSEIQLFDRAKNEFDELLEITLTELDKNIKIQLDVLFTNATHNGKHVNVLRDINKTNLEESTSSILSKAKSISKKSSKLFKEGMKLFSPSFLQISSSNIQQKLLNVKIGQPDKPYPTVDDLVMNMEKRRDASEKDIRNKILNIEMKYIKAHHEMAKDALHTVTARLLSQLGKVPHNSDIY</sequence>
<proteinExistence type="predicted"/>
<reference evidence="2 3" key="2">
    <citation type="journal article" date="2013" name="PLoS ONE">
        <title>Whole genome mapping and re-organization of the nuclear and mitochondrial genomes of Babesia microti isolates.</title>
        <authorList>
            <person name="Cornillot E."/>
            <person name="Dassouli A."/>
            <person name="Garg A."/>
            <person name="Pachikara N."/>
            <person name="Randazzo S."/>
            <person name="Depoix D."/>
            <person name="Carcy B."/>
            <person name="Delbecq S."/>
            <person name="Frutos R."/>
            <person name="Silva J.C."/>
            <person name="Sutton R."/>
            <person name="Krause P.J."/>
            <person name="Mamoun C.B."/>
        </authorList>
    </citation>
    <scope>NUCLEOTIDE SEQUENCE [LARGE SCALE GENOMIC DNA]</scope>
    <source>
        <strain evidence="2 3">RI</strain>
    </source>
</reference>
<dbReference type="Proteomes" id="UP000002899">
    <property type="component" value="Chromosome II"/>
</dbReference>
<dbReference type="EMBL" id="FO082872">
    <property type="protein sequence ID" value="SJK85907.1"/>
    <property type="molecule type" value="Genomic_DNA"/>
</dbReference>
<dbReference type="RefSeq" id="XP_021338116.1">
    <property type="nucleotide sequence ID" value="XM_021483163.1"/>
</dbReference>
<evidence type="ECO:0000256" key="1">
    <source>
        <dbReference type="SAM" id="SignalP"/>
    </source>
</evidence>
<dbReference type="AlphaFoldDB" id="A0A1R4AAA6"/>
<dbReference type="GeneID" id="24424085"/>
<keyword evidence="3" id="KW-1185">Reference proteome</keyword>
<keyword evidence="1" id="KW-0732">Signal</keyword>
<organism evidence="2 3">
    <name type="scientific">Babesia microti (strain RI)</name>
    <dbReference type="NCBI Taxonomy" id="1133968"/>
    <lineage>
        <taxon>Eukaryota</taxon>
        <taxon>Sar</taxon>
        <taxon>Alveolata</taxon>
        <taxon>Apicomplexa</taxon>
        <taxon>Aconoidasida</taxon>
        <taxon>Piroplasmida</taxon>
        <taxon>Babesiidae</taxon>
        <taxon>Babesia</taxon>
    </lineage>
</organism>
<evidence type="ECO:0000313" key="2">
    <source>
        <dbReference type="EMBL" id="SJK85907.1"/>
    </source>
</evidence>
<feature type="signal peptide" evidence="1">
    <location>
        <begin position="1"/>
        <end position="28"/>
    </location>
</feature>
<reference evidence="2 3" key="1">
    <citation type="journal article" date="2012" name="Nucleic Acids Res.">
        <title>Sequencing of the smallest Apicomplexan genome from the human pathogen Babesia microti.</title>
        <authorList>
            <person name="Cornillot E."/>
            <person name="Hadj-Kaddour K."/>
            <person name="Dassouli A."/>
            <person name="Noel B."/>
            <person name="Ranwez V."/>
            <person name="Vacherie B."/>
            <person name="Augagneur Y."/>
            <person name="Bres V."/>
            <person name="Duclos A."/>
            <person name="Randazzo S."/>
            <person name="Carcy B."/>
            <person name="Debierre-Grockiego F."/>
            <person name="Delbecq S."/>
            <person name="Moubri-Menage K."/>
            <person name="Shams-Eldin H."/>
            <person name="Usmani-Brown S."/>
            <person name="Bringaud F."/>
            <person name="Wincker P."/>
            <person name="Vivares C.P."/>
            <person name="Schwarz R.T."/>
            <person name="Schetters T.P."/>
            <person name="Krause P.J."/>
            <person name="Gorenflot A."/>
            <person name="Berry V."/>
            <person name="Barbe V."/>
            <person name="Ben Mamoun C."/>
        </authorList>
    </citation>
    <scope>NUCLEOTIDE SEQUENCE [LARGE SCALE GENOMIC DNA]</scope>
    <source>
        <strain evidence="2 3">RI</strain>
    </source>
</reference>
<dbReference type="VEuPathDB" id="PiroplasmaDB:BMR1_02g01490"/>
<feature type="chain" id="PRO_5013159204" evidence="1">
    <location>
        <begin position="29"/>
        <end position="358"/>
    </location>
</feature>
<dbReference type="OrthoDB" id="329354at2759"/>
<reference evidence="2 3" key="3">
    <citation type="journal article" date="2016" name="Sci. Rep.">
        <title>Genome-wide diversity and gene expression profiling of Babesia microti isolates identify polymorphic genes that mediate host-pathogen interactions.</title>
        <authorList>
            <person name="Silva J.C."/>
            <person name="Cornillot E."/>
            <person name="McCracken C."/>
            <person name="Usmani-Brown S."/>
            <person name="Dwivedi A."/>
            <person name="Ifeonu O.O."/>
            <person name="Crabtree J."/>
            <person name="Gotia H.T."/>
            <person name="Virji A.Z."/>
            <person name="Reynes C."/>
            <person name="Colinge J."/>
            <person name="Kumar V."/>
            <person name="Lawres L."/>
            <person name="Pazzi J.E."/>
            <person name="Pablo J.V."/>
            <person name="Hung C."/>
            <person name="Brancato J."/>
            <person name="Kumari P."/>
            <person name="Orvis J."/>
            <person name="Tretina K."/>
            <person name="Chibucos M."/>
            <person name="Ott S."/>
            <person name="Sadzewicz L."/>
            <person name="Sengamalay N."/>
            <person name="Shetty A.C."/>
            <person name="Su Q."/>
            <person name="Tallon L."/>
            <person name="Fraser C.M."/>
            <person name="Frutos R."/>
            <person name="Molina D.M."/>
            <person name="Krause P.J."/>
            <person name="Ben Mamoun C."/>
        </authorList>
    </citation>
    <scope>NUCLEOTIDE SEQUENCE [LARGE SCALE GENOMIC DNA]</scope>
    <source>
        <strain evidence="2 3">RI</strain>
    </source>
</reference>
<name>A0A1R4AAA6_BABMR</name>
<gene>
    <name evidence="2" type="ORF">BMR1_02g01490</name>
</gene>
<accession>A0A1R4AAA6</accession>